<feature type="chain" id="PRO_5004639956" evidence="1">
    <location>
        <begin position="29"/>
        <end position="284"/>
    </location>
</feature>
<name>U3B2S2_9VIBR</name>
<reference evidence="2 3" key="1">
    <citation type="submission" date="2013-09" db="EMBL/GenBank/DDBJ databases">
        <title>Whole genome shotgun sequence of Vibrio ezurae NBRC 102218.</title>
        <authorList>
            <person name="Yoshida I."/>
            <person name="Hosoyama A."/>
            <person name="Numata M."/>
            <person name="Hashimoto M."/>
            <person name="Hosoyama Y."/>
            <person name="Tsuchikane K."/>
            <person name="Noguchi M."/>
            <person name="Hirakata S."/>
            <person name="Ichikawa N."/>
            <person name="Ohji S."/>
            <person name="Yamazoe A."/>
            <person name="Fujita N."/>
        </authorList>
    </citation>
    <scope>NUCLEOTIDE SEQUENCE [LARGE SCALE GENOMIC DNA]</scope>
    <source>
        <strain evidence="2 3">NBRC 102218</strain>
    </source>
</reference>
<protein>
    <submittedName>
        <fullName evidence="2">Uncharacterized protein</fullName>
    </submittedName>
</protein>
<feature type="signal peptide" evidence="1">
    <location>
        <begin position="1"/>
        <end position="28"/>
    </location>
</feature>
<accession>U3B2S2</accession>
<evidence type="ECO:0000256" key="1">
    <source>
        <dbReference type="SAM" id="SignalP"/>
    </source>
</evidence>
<organism evidence="2 3">
    <name type="scientific">Vibrio ezurae NBRC 102218</name>
    <dbReference type="NCBI Taxonomy" id="1219080"/>
    <lineage>
        <taxon>Bacteria</taxon>
        <taxon>Pseudomonadati</taxon>
        <taxon>Pseudomonadota</taxon>
        <taxon>Gammaproteobacteria</taxon>
        <taxon>Vibrionales</taxon>
        <taxon>Vibrionaceae</taxon>
        <taxon>Vibrio</taxon>
    </lineage>
</organism>
<evidence type="ECO:0000313" key="2">
    <source>
        <dbReference type="EMBL" id="GAD80255.1"/>
    </source>
</evidence>
<sequence>MKTVKSFQRKLATSILLPVLGFSSLASAAIDNSSLNPTEFREHVATYGLVYRLPDAVNETLNKSVVPLVDKKLVELKLTEEQKTKNIPHITVVHIHSADPSTPEKMLEVLPTPPKPLTVTLQDFTITEAAKGAGHPWWVDLGVNKQGKGYNEMMDYNTVATAALAPLRDGPLPRVTGPVYANMSDAGKKLVRNVGVSGVNVSENGKTLAVHNPHNTLVYSMTRLTPALQASLDDLAVDLNKAQPEGIKAEFKDISIVQLGFAGNVFKEIYRIDLANGKVTDMRK</sequence>
<comment type="caution">
    <text evidence="2">The sequence shown here is derived from an EMBL/GenBank/DDBJ whole genome shotgun (WGS) entry which is preliminary data.</text>
</comment>
<dbReference type="EMBL" id="BATM01000028">
    <property type="protein sequence ID" value="GAD80255.1"/>
    <property type="molecule type" value="Genomic_DNA"/>
</dbReference>
<evidence type="ECO:0000313" key="3">
    <source>
        <dbReference type="Proteomes" id="UP000016562"/>
    </source>
</evidence>
<dbReference type="eggNOG" id="ENOG502Z9IF">
    <property type="taxonomic scope" value="Bacteria"/>
</dbReference>
<keyword evidence="1" id="KW-0732">Signal</keyword>
<proteinExistence type="predicted"/>
<dbReference type="Proteomes" id="UP000016562">
    <property type="component" value="Unassembled WGS sequence"/>
</dbReference>
<dbReference type="RefSeq" id="WP_021713963.1">
    <property type="nucleotide sequence ID" value="NZ_BATM01000028.1"/>
</dbReference>
<keyword evidence="3" id="KW-1185">Reference proteome</keyword>
<dbReference type="AlphaFoldDB" id="U3B2S2"/>
<gene>
    <name evidence="2" type="ORF">VEZ01S_28_00380</name>
</gene>